<evidence type="ECO:0000313" key="3">
    <source>
        <dbReference type="Proteomes" id="UP001289374"/>
    </source>
</evidence>
<dbReference type="Pfam" id="PF08268">
    <property type="entry name" value="FBA_3"/>
    <property type="match status" value="1"/>
</dbReference>
<reference evidence="2" key="1">
    <citation type="submission" date="2020-06" db="EMBL/GenBank/DDBJ databases">
        <authorList>
            <person name="Li T."/>
            <person name="Hu X."/>
            <person name="Zhang T."/>
            <person name="Song X."/>
            <person name="Zhang H."/>
            <person name="Dai N."/>
            <person name="Sheng W."/>
            <person name="Hou X."/>
            <person name="Wei L."/>
        </authorList>
    </citation>
    <scope>NUCLEOTIDE SEQUENCE</scope>
    <source>
        <strain evidence="2">K16</strain>
        <tissue evidence="2">Leaf</tissue>
    </source>
</reference>
<organism evidence="2 3">
    <name type="scientific">Sesamum angolense</name>
    <dbReference type="NCBI Taxonomy" id="2727404"/>
    <lineage>
        <taxon>Eukaryota</taxon>
        <taxon>Viridiplantae</taxon>
        <taxon>Streptophyta</taxon>
        <taxon>Embryophyta</taxon>
        <taxon>Tracheophyta</taxon>
        <taxon>Spermatophyta</taxon>
        <taxon>Magnoliopsida</taxon>
        <taxon>eudicotyledons</taxon>
        <taxon>Gunneridae</taxon>
        <taxon>Pentapetalae</taxon>
        <taxon>asterids</taxon>
        <taxon>lamiids</taxon>
        <taxon>Lamiales</taxon>
        <taxon>Pedaliaceae</taxon>
        <taxon>Sesamum</taxon>
    </lineage>
</organism>
<dbReference type="PANTHER" id="PTHR31111:SF136">
    <property type="entry name" value="F-BOX ASSOCIATED DOMAIN-CONTAINING PROTEIN"/>
    <property type="match status" value="1"/>
</dbReference>
<reference evidence="2" key="2">
    <citation type="journal article" date="2024" name="Plant">
        <title>Genomic evolution and insights into agronomic trait innovations of Sesamum species.</title>
        <authorList>
            <person name="Miao H."/>
            <person name="Wang L."/>
            <person name="Qu L."/>
            <person name="Liu H."/>
            <person name="Sun Y."/>
            <person name="Le M."/>
            <person name="Wang Q."/>
            <person name="Wei S."/>
            <person name="Zheng Y."/>
            <person name="Lin W."/>
            <person name="Duan Y."/>
            <person name="Cao H."/>
            <person name="Xiong S."/>
            <person name="Wang X."/>
            <person name="Wei L."/>
            <person name="Li C."/>
            <person name="Ma Q."/>
            <person name="Ju M."/>
            <person name="Zhao R."/>
            <person name="Li G."/>
            <person name="Mu C."/>
            <person name="Tian Q."/>
            <person name="Mei H."/>
            <person name="Zhang T."/>
            <person name="Gao T."/>
            <person name="Zhang H."/>
        </authorList>
    </citation>
    <scope>NUCLEOTIDE SEQUENCE</scope>
    <source>
        <strain evidence="2">K16</strain>
    </source>
</reference>
<dbReference type="PANTHER" id="PTHR31111">
    <property type="entry name" value="BNAA05G37150D PROTEIN-RELATED"/>
    <property type="match status" value="1"/>
</dbReference>
<evidence type="ECO:0000313" key="2">
    <source>
        <dbReference type="EMBL" id="KAK4389132.1"/>
    </source>
</evidence>
<name>A0AAE2BKW2_9LAMI</name>
<gene>
    <name evidence="2" type="ORF">Sango_2250200</name>
</gene>
<sequence>MAEVGKIEKREKQEMGLGRTFDGLLCLNLKKPGDEVAHICNPFTGDCLVLPGDKPKCGHISSLVYGLGFCRLANKYKVLRVTCYPDPPQPAGCGYGEILTIGVDSRWRSLENPAISMVAFLDYLISLNGVLHWLFSSAGDHSSCMYNFDLGEERLGQTPSPLEWRCLLSKDGGSLLNHNLVSGMILKAWYYPTCSFLDAVLGSRPSSTWRSILGARNLGEQARVGWRYSCNGRFSVRSAYQLAIGVHDQNQQSTSYHVDPQDSLQSGSGLICGDFMYFPKVKVFMWKLCN</sequence>
<dbReference type="EMBL" id="JACGWL010000013">
    <property type="protein sequence ID" value="KAK4389132.1"/>
    <property type="molecule type" value="Genomic_DNA"/>
</dbReference>
<proteinExistence type="predicted"/>
<keyword evidence="3" id="KW-1185">Reference proteome</keyword>
<dbReference type="AlphaFoldDB" id="A0AAE2BKW2"/>
<feature type="domain" description="F-box associated beta-propeller type 3" evidence="1">
    <location>
        <begin position="16"/>
        <end position="163"/>
    </location>
</feature>
<accession>A0AAE2BKW2</accession>
<protein>
    <recommendedName>
        <fullName evidence="1">F-box associated beta-propeller type 3 domain-containing protein</fullName>
    </recommendedName>
</protein>
<evidence type="ECO:0000259" key="1">
    <source>
        <dbReference type="Pfam" id="PF08268"/>
    </source>
</evidence>
<dbReference type="InterPro" id="IPR017451">
    <property type="entry name" value="F-box-assoc_interact_dom"/>
</dbReference>
<comment type="caution">
    <text evidence="2">The sequence shown here is derived from an EMBL/GenBank/DDBJ whole genome shotgun (WGS) entry which is preliminary data.</text>
</comment>
<dbReference type="Proteomes" id="UP001289374">
    <property type="component" value="Unassembled WGS sequence"/>
</dbReference>
<dbReference type="NCBIfam" id="TIGR01640">
    <property type="entry name" value="F_box_assoc_1"/>
    <property type="match status" value="1"/>
</dbReference>
<dbReference type="InterPro" id="IPR013187">
    <property type="entry name" value="F-box-assoc_dom_typ3"/>
</dbReference>